<dbReference type="AlphaFoldDB" id="A0AAV5I2J4"/>
<comment type="caution">
    <text evidence="1">The sequence shown here is derived from an EMBL/GenBank/DDBJ whole genome shotgun (WGS) entry which is preliminary data.</text>
</comment>
<protein>
    <submittedName>
        <fullName evidence="1">Uncharacterized protein</fullName>
    </submittedName>
</protein>
<keyword evidence="2" id="KW-1185">Reference proteome</keyword>
<name>A0AAV5I2J4_9ROSI</name>
<proteinExistence type="predicted"/>
<dbReference type="Proteomes" id="UP001054252">
    <property type="component" value="Unassembled WGS sequence"/>
</dbReference>
<gene>
    <name evidence="1" type="ORF">SLEP1_g6905</name>
</gene>
<sequence>MNLWINNACITILLTELCSFGPLLITWQSAILEPHVLLVAVLHIQIGSRSTWIALLWATQYLLVVEDFFVTHKGSG</sequence>
<dbReference type="EMBL" id="BPVZ01000007">
    <property type="protein sequence ID" value="GKU93300.1"/>
    <property type="molecule type" value="Genomic_DNA"/>
</dbReference>
<accession>A0AAV5I2J4</accession>
<organism evidence="1 2">
    <name type="scientific">Rubroshorea leprosula</name>
    <dbReference type="NCBI Taxonomy" id="152421"/>
    <lineage>
        <taxon>Eukaryota</taxon>
        <taxon>Viridiplantae</taxon>
        <taxon>Streptophyta</taxon>
        <taxon>Embryophyta</taxon>
        <taxon>Tracheophyta</taxon>
        <taxon>Spermatophyta</taxon>
        <taxon>Magnoliopsida</taxon>
        <taxon>eudicotyledons</taxon>
        <taxon>Gunneridae</taxon>
        <taxon>Pentapetalae</taxon>
        <taxon>rosids</taxon>
        <taxon>malvids</taxon>
        <taxon>Malvales</taxon>
        <taxon>Dipterocarpaceae</taxon>
        <taxon>Rubroshorea</taxon>
    </lineage>
</organism>
<evidence type="ECO:0000313" key="1">
    <source>
        <dbReference type="EMBL" id="GKU93300.1"/>
    </source>
</evidence>
<evidence type="ECO:0000313" key="2">
    <source>
        <dbReference type="Proteomes" id="UP001054252"/>
    </source>
</evidence>
<reference evidence="1 2" key="1">
    <citation type="journal article" date="2021" name="Commun. Biol.">
        <title>The genome of Shorea leprosula (Dipterocarpaceae) highlights the ecological relevance of drought in aseasonal tropical rainforests.</title>
        <authorList>
            <person name="Ng K.K.S."/>
            <person name="Kobayashi M.J."/>
            <person name="Fawcett J.A."/>
            <person name="Hatakeyama M."/>
            <person name="Paape T."/>
            <person name="Ng C.H."/>
            <person name="Ang C.C."/>
            <person name="Tnah L.H."/>
            <person name="Lee C.T."/>
            <person name="Nishiyama T."/>
            <person name="Sese J."/>
            <person name="O'Brien M.J."/>
            <person name="Copetti D."/>
            <person name="Mohd Noor M.I."/>
            <person name="Ong R.C."/>
            <person name="Putra M."/>
            <person name="Sireger I.Z."/>
            <person name="Indrioko S."/>
            <person name="Kosugi Y."/>
            <person name="Izuno A."/>
            <person name="Isagi Y."/>
            <person name="Lee S.L."/>
            <person name="Shimizu K.K."/>
        </authorList>
    </citation>
    <scope>NUCLEOTIDE SEQUENCE [LARGE SCALE GENOMIC DNA]</scope>
    <source>
        <strain evidence="1">214</strain>
    </source>
</reference>